<dbReference type="InterPro" id="IPR036869">
    <property type="entry name" value="J_dom_sf"/>
</dbReference>
<evidence type="ECO:0000259" key="5">
    <source>
        <dbReference type="PROSITE" id="PS50076"/>
    </source>
</evidence>
<dbReference type="InterPro" id="IPR001623">
    <property type="entry name" value="DnaJ_domain"/>
</dbReference>
<dbReference type="GO" id="GO:0051087">
    <property type="term" value="F:protein-folding chaperone binding"/>
    <property type="evidence" value="ECO:0007669"/>
    <property type="project" value="InterPro"/>
</dbReference>
<dbReference type="Pfam" id="PF07743">
    <property type="entry name" value="HSCB_C"/>
    <property type="match status" value="1"/>
</dbReference>
<dbReference type="PANTHER" id="PTHR14021">
    <property type="entry name" value="IRON-SULFUR CLUSTER CO-CHAPERONE PROTEIN HSCB"/>
    <property type="match status" value="1"/>
</dbReference>
<dbReference type="SUPFAM" id="SSF47144">
    <property type="entry name" value="HSC20 (HSCB), C-terminal oligomerisation domain"/>
    <property type="match status" value="1"/>
</dbReference>
<keyword evidence="2 4" id="KW-0143">Chaperone</keyword>
<dbReference type="AlphaFoldDB" id="S5R3C8"/>
<evidence type="ECO:0000256" key="4">
    <source>
        <dbReference type="HAMAP-Rule" id="MF_00682"/>
    </source>
</evidence>
<dbReference type="GO" id="GO:0006457">
    <property type="term" value="P:protein folding"/>
    <property type="evidence" value="ECO:0007669"/>
    <property type="project" value="UniProtKB-UniRule"/>
</dbReference>
<dbReference type="Proteomes" id="UP000015216">
    <property type="component" value="Chromosome"/>
</dbReference>
<keyword evidence="7" id="KW-1185">Reference proteome</keyword>
<sequence length="173" mass="20805">MKNYFDFFNLPKCFNIDMDLLDKIYYNFQKKIHPDNFIQKSKIDQDASVKLSTYLNKAYSILKDPFLRSIYLCKLNGIDLNTKLNLNFSHDFLEQQMKWRETLSIIKNKKDKGKLEILSKKIRKISKKEMRIIENFINKNQYNSAILNIHKLMFLKKFNIEINNAFMLMNITQ</sequence>
<dbReference type="PROSITE" id="PS50076">
    <property type="entry name" value="DNAJ_2"/>
    <property type="match status" value="1"/>
</dbReference>
<dbReference type="NCBIfam" id="TIGR00714">
    <property type="entry name" value="hscB"/>
    <property type="match status" value="1"/>
</dbReference>
<dbReference type="GO" id="GO:0001671">
    <property type="term" value="F:ATPase activator activity"/>
    <property type="evidence" value="ECO:0007669"/>
    <property type="project" value="InterPro"/>
</dbReference>
<dbReference type="eggNOG" id="COG1076">
    <property type="taxonomic scope" value="Bacteria"/>
</dbReference>
<reference evidence="6 7" key="1">
    <citation type="journal article" date="2013" name="Curr. Biol.">
        <title>Defensive bacteriome symbiont with a drastically reduced genome.</title>
        <authorList>
            <person name="Nakabachi A."/>
            <person name="Ueoka R."/>
            <person name="Oshima K."/>
            <person name="Teta R."/>
            <person name="Mangoni A."/>
            <person name="Gurgui M."/>
            <person name="Oldham N.J."/>
            <person name="van Echten-Deckert G."/>
            <person name="Okamura K."/>
            <person name="Yamamoto K."/>
            <person name="Inoue H."/>
            <person name="Ohkuma M."/>
            <person name="Hongoh Y."/>
            <person name="Miyagishima S.Y."/>
            <person name="Hattori M."/>
            <person name="Piel J."/>
            <person name="Fukatsu T."/>
        </authorList>
    </citation>
    <scope>NUCLEOTIDE SEQUENCE [LARGE SCALE GENOMIC DNA]</scope>
    <source>
        <strain evidence="6 7">DC</strain>
    </source>
</reference>
<dbReference type="InterPro" id="IPR036386">
    <property type="entry name" value="HscB_C_sf"/>
</dbReference>
<comment type="function">
    <text evidence="3 4">Co-chaperone involved in the maturation of iron-sulfur cluster-containing proteins. Seems to help targeting proteins to be folded toward HscA.</text>
</comment>
<dbReference type="InterPro" id="IPR009073">
    <property type="entry name" value="HscB_oligo_C"/>
</dbReference>
<dbReference type="HAMAP" id="MF_00682">
    <property type="entry name" value="HscB"/>
    <property type="match status" value="1"/>
</dbReference>
<organism evidence="6 7">
    <name type="scientific">Candidatus Profftella armatura</name>
    <dbReference type="NCBI Taxonomy" id="669502"/>
    <lineage>
        <taxon>Bacteria</taxon>
        <taxon>Pseudomonadati</taxon>
        <taxon>Pseudomonadota</taxon>
        <taxon>Betaproteobacteria</taxon>
        <taxon>Candidatus Profftella</taxon>
    </lineage>
</organism>
<dbReference type="Gene3D" id="1.10.287.110">
    <property type="entry name" value="DnaJ domain"/>
    <property type="match status" value="1"/>
</dbReference>
<evidence type="ECO:0000313" key="7">
    <source>
        <dbReference type="Proteomes" id="UP000015216"/>
    </source>
</evidence>
<dbReference type="KEGG" id="ssdc:SSDC_00045"/>
<dbReference type="InterPro" id="IPR004640">
    <property type="entry name" value="HscB"/>
</dbReference>
<comment type="subunit">
    <text evidence="4">Interacts with HscA and stimulates its ATPase activity.</text>
</comment>
<dbReference type="GeneID" id="301552872"/>
<dbReference type="SUPFAM" id="SSF46565">
    <property type="entry name" value="Chaperone J-domain"/>
    <property type="match status" value="1"/>
</dbReference>
<evidence type="ECO:0000256" key="1">
    <source>
        <dbReference type="ARBA" id="ARBA00010476"/>
    </source>
</evidence>
<name>S5R3C8_9PROT</name>
<evidence type="ECO:0000313" key="6">
    <source>
        <dbReference type="EMBL" id="AGS06704.1"/>
    </source>
</evidence>
<feature type="domain" description="J" evidence="5">
    <location>
        <begin position="3"/>
        <end position="75"/>
    </location>
</feature>
<dbReference type="EMBL" id="CP003468">
    <property type="protein sequence ID" value="AGS06704.1"/>
    <property type="molecule type" value="Genomic_DNA"/>
</dbReference>
<dbReference type="HOGENOM" id="CLU_068529_2_1_4"/>
<dbReference type="CDD" id="cd06257">
    <property type="entry name" value="DnaJ"/>
    <property type="match status" value="1"/>
</dbReference>
<accession>S5R3C8</accession>
<dbReference type="PANTHER" id="PTHR14021:SF15">
    <property type="entry name" value="IRON-SULFUR CLUSTER CO-CHAPERONE PROTEIN HSCB"/>
    <property type="match status" value="1"/>
</dbReference>
<dbReference type="RefSeq" id="WP_020915279.1">
    <property type="nucleotide sequence ID" value="NC_021885.1"/>
</dbReference>
<dbReference type="OrthoDB" id="287587at2"/>
<gene>
    <name evidence="4 6" type="primary">hscB</name>
    <name evidence="6" type="ORF">SSDC_00045</name>
</gene>
<dbReference type="GO" id="GO:0051259">
    <property type="term" value="P:protein complex oligomerization"/>
    <property type="evidence" value="ECO:0007669"/>
    <property type="project" value="InterPro"/>
</dbReference>
<evidence type="ECO:0000256" key="2">
    <source>
        <dbReference type="ARBA" id="ARBA00023186"/>
    </source>
</evidence>
<dbReference type="GO" id="GO:0044571">
    <property type="term" value="P:[2Fe-2S] cluster assembly"/>
    <property type="evidence" value="ECO:0007669"/>
    <property type="project" value="InterPro"/>
</dbReference>
<evidence type="ECO:0000256" key="3">
    <source>
        <dbReference type="ARBA" id="ARBA00025596"/>
    </source>
</evidence>
<comment type="similarity">
    <text evidence="1 4">Belongs to the HscB family.</text>
</comment>
<dbReference type="STRING" id="669502.SSDC_00045"/>
<proteinExistence type="inferred from homology"/>
<protein>
    <recommendedName>
        <fullName evidence="4">Co-chaperone protein HscB homolog</fullName>
    </recommendedName>
</protein>
<dbReference type="Gene3D" id="1.20.1280.20">
    <property type="entry name" value="HscB, C-terminal domain"/>
    <property type="match status" value="1"/>
</dbReference>